<feature type="domain" description="Bacterial type II secretion system protein E" evidence="4">
    <location>
        <begin position="296"/>
        <end position="310"/>
    </location>
</feature>
<evidence type="ECO:0000313" key="5">
    <source>
        <dbReference type="EMBL" id="PLO69429.1"/>
    </source>
</evidence>
<evidence type="ECO:0000313" key="6">
    <source>
        <dbReference type="Proteomes" id="UP000234667"/>
    </source>
</evidence>
<keyword evidence="3" id="KW-0067">ATP-binding</keyword>
<dbReference type="AlphaFoldDB" id="A0A2J5PTN3"/>
<name>A0A2J5PTN3_9ENTR</name>
<protein>
    <submittedName>
        <fullName evidence="5">Pilus assembly protein</fullName>
    </submittedName>
</protein>
<dbReference type="PROSITE" id="PS00662">
    <property type="entry name" value="T2SP_E"/>
    <property type="match status" value="1"/>
</dbReference>
<dbReference type="RefSeq" id="WP_049593985.1">
    <property type="nucleotide sequence ID" value="NZ_CAXLPK010000002.1"/>
</dbReference>
<dbReference type="Pfam" id="PF00437">
    <property type="entry name" value="T2SSE"/>
    <property type="match status" value="1"/>
</dbReference>
<evidence type="ECO:0000259" key="4">
    <source>
        <dbReference type="PROSITE" id="PS00662"/>
    </source>
</evidence>
<gene>
    <name evidence="5" type="ORF">CWN49_14330</name>
</gene>
<evidence type="ECO:0000256" key="2">
    <source>
        <dbReference type="ARBA" id="ARBA00022741"/>
    </source>
</evidence>
<dbReference type="Proteomes" id="UP000234667">
    <property type="component" value="Unassembled WGS sequence"/>
</dbReference>
<dbReference type="PANTHER" id="PTHR30258:SF2">
    <property type="entry name" value="COMG OPERON PROTEIN 1"/>
    <property type="match status" value="1"/>
</dbReference>
<dbReference type="InterPro" id="IPR027417">
    <property type="entry name" value="P-loop_NTPase"/>
</dbReference>
<dbReference type="PANTHER" id="PTHR30258">
    <property type="entry name" value="TYPE II SECRETION SYSTEM PROTEIN GSPE-RELATED"/>
    <property type="match status" value="1"/>
</dbReference>
<evidence type="ECO:0000256" key="1">
    <source>
        <dbReference type="ARBA" id="ARBA00006611"/>
    </source>
</evidence>
<dbReference type="GO" id="GO:0005524">
    <property type="term" value="F:ATP binding"/>
    <property type="evidence" value="ECO:0007669"/>
    <property type="project" value="UniProtKB-KW"/>
</dbReference>
<comment type="caution">
    <text evidence="5">The sequence shown here is derived from an EMBL/GenBank/DDBJ whole genome shotgun (WGS) entry which is preliminary data.</text>
</comment>
<proteinExistence type="inferred from homology"/>
<organism evidence="5 6">
    <name type="scientific">Klebsiella michiganensis</name>
    <dbReference type="NCBI Taxonomy" id="1134687"/>
    <lineage>
        <taxon>Bacteria</taxon>
        <taxon>Pseudomonadati</taxon>
        <taxon>Pseudomonadota</taxon>
        <taxon>Gammaproteobacteria</taxon>
        <taxon>Enterobacterales</taxon>
        <taxon>Enterobacteriaceae</taxon>
        <taxon>Klebsiella/Raoultella group</taxon>
        <taxon>Klebsiella</taxon>
    </lineage>
</organism>
<dbReference type="Gene3D" id="3.30.450.90">
    <property type="match status" value="1"/>
</dbReference>
<sequence length="506" mass="55406">MNDIPVLPPVPAAIADAVVIDDHASPPVVLVDREQKTDAAVQAWVETLCRSHPEVDVTFAGRTELAAFSGNPAATEGQSETQDKVIRLFRQACEVGASDIHLITEGNSGLIRMRVNGELYTVSEPPAREIMTMATTIYGTMCDASEPHLVETREQDARLKSTFLRQAGLFGARYSHRPKVGGLLIVMRTIPDDGDAAPTLDALGFLPEQINLIEELERRPEGVNALSGPTGSGKSTTLRCLSARFIQRTQGRRNLITIEDPPEGRIAGGIQTPVIADKSSQDDTMRAWQTGIQSSMRLDPDALLIGELRDYASSLAGISAALSGHWVLTTFHTTDPLSILTRLQIYGHPPALLADPGLFVSLISQRLAPVLCTACRIPWTEAVTQNHITEKQQAYIRNWVDVTHVHFRNPDGCPVCRKKVMGQEISHGLQGRTVIAEIVPTDRGLMETWLTNGVLAARLYWKARGGITRCEHMRRRVAQGMIDPLIADDICPLNEDGRLYGEVADD</sequence>
<dbReference type="Gene3D" id="3.40.50.300">
    <property type="entry name" value="P-loop containing nucleotide triphosphate hydrolases"/>
    <property type="match status" value="1"/>
</dbReference>
<dbReference type="GO" id="GO:0005886">
    <property type="term" value="C:plasma membrane"/>
    <property type="evidence" value="ECO:0007669"/>
    <property type="project" value="TreeGrafter"/>
</dbReference>
<reference evidence="5 6" key="2">
    <citation type="submission" date="2018-01" db="EMBL/GenBank/DDBJ databases">
        <title>Genomic study of Klebsiella pneumoniae.</title>
        <authorList>
            <person name="Yang Y."/>
            <person name="Bicalho R."/>
        </authorList>
    </citation>
    <scope>NUCLEOTIDE SEQUENCE [LARGE SCALE GENOMIC DNA]</scope>
    <source>
        <strain evidence="5 6">A10</strain>
    </source>
</reference>
<evidence type="ECO:0000256" key="3">
    <source>
        <dbReference type="ARBA" id="ARBA00022840"/>
    </source>
</evidence>
<dbReference type="EMBL" id="PIDR01000396">
    <property type="protein sequence ID" value="PLO69429.1"/>
    <property type="molecule type" value="Genomic_DNA"/>
</dbReference>
<keyword evidence="2" id="KW-0547">Nucleotide-binding</keyword>
<dbReference type="InterPro" id="IPR001482">
    <property type="entry name" value="T2SS/T4SS_dom"/>
</dbReference>
<dbReference type="GO" id="GO:0016887">
    <property type="term" value="F:ATP hydrolysis activity"/>
    <property type="evidence" value="ECO:0007669"/>
    <property type="project" value="TreeGrafter"/>
</dbReference>
<reference evidence="5 6" key="1">
    <citation type="submission" date="2017-11" db="EMBL/GenBank/DDBJ databases">
        <authorList>
            <person name="Han C.G."/>
        </authorList>
    </citation>
    <scope>NUCLEOTIDE SEQUENCE [LARGE SCALE GENOMIC DNA]</scope>
    <source>
        <strain evidence="5 6">A10</strain>
    </source>
</reference>
<accession>A0A2J5PTN3</accession>
<comment type="similarity">
    <text evidence="1">Belongs to the GSP E family.</text>
</comment>
<dbReference type="SUPFAM" id="SSF52540">
    <property type="entry name" value="P-loop containing nucleoside triphosphate hydrolases"/>
    <property type="match status" value="1"/>
</dbReference>